<proteinExistence type="predicted"/>
<feature type="domain" description="YspA cpYpsA-related SLOG" evidence="1">
    <location>
        <begin position="8"/>
        <end position="78"/>
    </location>
</feature>
<evidence type="ECO:0000259" key="1">
    <source>
        <dbReference type="Pfam" id="PF10686"/>
    </source>
</evidence>
<dbReference type="SUPFAM" id="SSF102405">
    <property type="entry name" value="MCP/YpsA-like"/>
    <property type="match status" value="1"/>
</dbReference>
<organism evidence="2 3">
    <name type="scientific">Mycobacterium phage Chy1</name>
    <dbReference type="NCBI Taxonomy" id="1219531"/>
    <lineage>
        <taxon>Viruses</taxon>
        <taxon>Duplodnaviria</taxon>
        <taxon>Heunggongvirae</taxon>
        <taxon>Uroviricota</taxon>
        <taxon>Caudoviricetes</taxon>
        <taxon>Fromanvirus</taxon>
        <taxon>Mycobacterium phage D29</taxon>
    </lineage>
</organism>
<gene>
    <name evidence="2" type="ORF">Chy1_0059</name>
</gene>
<dbReference type="Proteomes" id="UP000258502">
    <property type="component" value="Genome"/>
</dbReference>
<dbReference type="EMBL" id="KC787102">
    <property type="protein sequence ID" value="AGK85826.1"/>
    <property type="molecule type" value="Genomic_DNA"/>
</dbReference>
<reference evidence="2 3" key="1">
    <citation type="submission" date="2013-02" db="EMBL/GenBank/DDBJ databases">
        <title>Genome structure of mycobacteriophage Chy1: implications for phage evolution.</title>
        <authorList>
            <person name="Liu P."/>
            <person name="Wu T."/>
            <person name="Guo S."/>
        </authorList>
    </citation>
    <scope>NUCLEOTIDE SEQUENCE [LARGE SCALE GENOMIC DNA]</scope>
</reference>
<accession>R4JI44</accession>
<evidence type="ECO:0000313" key="3">
    <source>
        <dbReference type="Proteomes" id="UP000258502"/>
    </source>
</evidence>
<dbReference type="Pfam" id="PF10686">
    <property type="entry name" value="YAcAr"/>
    <property type="match status" value="1"/>
</dbReference>
<evidence type="ECO:0000313" key="2">
    <source>
        <dbReference type="EMBL" id="AGK85826.1"/>
    </source>
</evidence>
<name>R4JI44_BPMD2</name>
<dbReference type="InterPro" id="IPR019627">
    <property type="entry name" value="YAcAr"/>
</dbReference>
<sequence>MEGDLMRRVLITGSRVWKDRTTVWDALADELHRSPYGLVVVHGGARGADDIADRWAWGMRQEGFNVTPELHRADWEWHGKKAGVLRNIEMVRAGADVCLAFPLGRSVGTRHCMREAQKAGIPVINFGDKP</sequence>
<protein>
    <recommendedName>
        <fullName evidence="1">YspA cpYpsA-related SLOG domain-containing protein</fullName>
    </recommendedName>
</protein>